<evidence type="ECO:0000313" key="5">
    <source>
        <dbReference type="Proteomes" id="UP000317593"/>
    </source>
</evidence>
<evidence type="ECO:0000256" key="2">
    <source>
        <dbReference type="ARBA" id="ARBA00023002"/>
    </source>
</evidence>
<dbReference type="RefSeq" id="WP_142713961.1">
    <property type="nucleotide sequence ID" value="NZ_FXTH01000005.1"/>
</dbReference>
<dbReference type="Gene3D" id="3.40.50.720">
    <property type="entry name" value="NAD(P)-binding Rossmann-like Domain"/>
    <property type="match status" value="1"/>
</dbReference>
<keyword evidence="2" id="KW-0560">Oxidoreductase</keyword>
<evidence type="ECO:0000313" key="4">
    <source>
        <dbReference type="EMBL" id="SMO56625.1"/>
    </source>
</evidence>
<dbReference type="Proteomes" id="UP000317593">
    <property type="component" value="Unassembled WGS sequence"/>
</dbReference>
<comment type="similarity">
    <text evidence="1 3">Belongs to the short-chain dehydrogenases/reductases (SDR) family.</text>
</comment>
<dbReference type="PANTHER" id="PTHR44196">
    <property type="entry name" value="DEHYDROGENASE/REDUCTASE SDR FAMILY MEMBER 7B"/>
    <property type="match status" value="1"/>
</dbReference>
<dbReference type="PRINTS" id="PR00080">
    <property type="entry name" value="SDRFAMILY"/>
</dbReference>
<dbReference type="PRINTS" id="PR00081">
    <property type="entry name" value="GDHRDH"/>
</dbReference>
<dbReference type="InterPro" id="IPR002347">
    <property type="entry name" value="SDR_fam"/>
</dbReference>
<reference evidence="4 5" key="1">
    <citation type="submission" date="2017-05" db="EMBL/GenBank/DDBJ databases">
        <authorList>
            <person name="Varghese N."/>
            <person name="Submissions S."/>
        </authorList>
    </citation>
    <scope>NUCLEOTIDE SEQUENCE [LARGE SCALE GENOMIC DNA]</scope>
    <source>
        <strain evidence="4 5">DSM 21194</strain>
    </source>
</reference>
<organism evidence="4 5">
    <name type="scientific">Fodinibius sediminis</name>
    <dbReference type="NCBI Taxonomy" id="1214077"/>
    <lineage>
        <taxon>Bacteria</taxon>
        <taxon>Pseudomonadati</taxon>
        <taxon>Balneolota</taxon>
        <taxon>Balneolia</taxon>
        <taxon>Balneolales</taxon>
        <taxon>Balneolaceae</taxon>
        <taxon>Fodinibius</taxon>
    </lineage>
</organism>
<accession>A0A521CB86</accession>
<dbReference type="SUPFAM" id="SSF51735">
    <property type="entry name" value="NAD(P)-binding Rossmann-fold domains"/>
    <property type="match status" value="1"/>
</dbReference>
<proteinExistence type="inferred from homology"/>
<name>A0A521CB86_9BACT</name>
<evidence type="ECO:0000256" key="1">
    <source>
        <dbReference type="ARBA" id="ARBA00006484"/>
    </source>
</evidence>
<dbReference type="CDD" id="cd05233">
    <property type="entry name" value="SDR_c"/>
    <property type="match status" value="1"/>
</dbReference>
<dbReference type="AlphaFoldDB" id="A0A521CB86"/>
<sequence>MDITSKIAIVTGASSGIGAAFSQALVDKGATVYGLARSTDKLQRLQQNLGKQFHPVPLDITDHEAIDAWIQQTFNETLEPDILINNAGLGRFANVENLPLEDWEAMINTNLSGIFYMCRKVVPLMKDNENTCHIINIASIAGKVGNPQLSGYNASKFGVRGFSEALFKELRYDKIKVSCFYPGSIQTGFFSNANDSESHANMMQPEDVARVLINVLETPDNFLINAITMRPLNPKHPEEL</sequence>
<dbReference type="InterPro" id="IPR036291">
    <property type="entry name" value="NAD(P)-bd_dom_sf"/>
</dbReference>
<dbReference type="PANTHER" id="PTHR44196:SF1">
    <property type="entry name" value="DEHYDROGENASE_REDUCTASE SDR FAMILY MEMBER 7B"/>
    <property type="match status" value="1"/>
</dbReference>
<dbReference type="OrthoDB" id="9775296at2"/>
<protein>
    <submittedName>
        <fullName evidence="4">NADP-dependent 3-hydroxy acid dehydrogenase YdfG</fullName>
    </submittedName>
</protein>
<dbReference type="EMBL" id="FXTH01000005">
    <property type="protein sequence ID" value="SMO56625.1"/>
    <property type="molecule type" value="Genomic_DNA"/>
</dbReference>
<gene>
    <name evidence="4" type="ORF">SAMN06265218_105214</name>
</gene>
<keyword evidence="5" id="KW-1185">Reference proteome</keyword>
<dbReference type="GO" id="GO:0016020">
    <property type="term" value="C:membrane"/>
    <property type="evidence" value="ECO:0007669"/>
    <property type="project" value="TreeGrafter"/>
</dbReference>
<evidence type="ECO:0000256" key="3">
    <source>
        <dbReference type="RuleBase" id="RU000363"/>
    </source>
</evidence>
<dbReference type="FunFam" id="3.40.50.720:FF:000047">
    <property type="entry name" value="NADP-dependent L-serine/L-allo-threonine dehydrogenase"/>
    <property type="match status" value="1"/>
</dbReference>
<dbReference type="GO" id="GO:0016616">
    <property type="term" value="F:oxidoreductase activity, acting on the CH-OH group of donors, NAD or NADP as acceptor"/>
    <property type="evidence" value="ECO:0007669"/>
    <property type="project" value="UniProtKB-ARBA"/>
</dbReference>
<dbReference type="Pfam" id="PF00106">
    <property type="entry name" value="adh_short"/>
    <property type="match status" value="1"/>
</dbReference>